<dbReference type="InterPro" id="IPR019478">
    <property type="entry name" value="Sirohaem_synthase_dimer_dom"/>
</dbReference>
<dbReference type="Gene3D" id="3.30.160.110">
    <property type="entry name" value="Siroheme synthase, domain 2"/>
    <property type="match status" value="1"/>
</dbReference>
<dbReference type="CDD" id="cd11642">
    <property type="entry name" value="SUMT"/>
    <property type="match status" value="1"/>
</dbReference>
<feature type="domain" description="Siroheme synthase central" evidence="18">
    <location>
        <begin position="119"/>
        <end position="145"/>
    </location>
</feature>
<evidence type="ECO:0000256" key="7">
    <source>
        <dbReference type="ARBA" id="ARBA00023002"/>
    </source>
</evidence>
<dbReference type="EC" id="4.99.1.4" evidence="14"/>
<evidence type="ECO:0000259" key="16">
    <source>
        <dbReference type="Pfam" id="PF00590"/>
    </source>
</evidence>
<dbReference type="Gene3D" id="3.40.50.720">
    <property type="entry name" value="NAD(P)-binding Rossmann-like Domain"/>
    <property type="match status" value="1"/>
</dbReference>
<feature type="domain" description="Sirohaem synthase dimerisation" evidence="17">
    <location>
        <begin position="155"/>
        <end position="207"/>
    </location>
</feature>
<comment type="function">
    <text evidence="14">Multifunctional enzyme that catalyzes the SAM-dependent methylations of uroporphyrinogen III at position C-2 and C-7 to form precorrin-2 via precorrin-1. Then it catalyzes the NAD-dependent ring dehydrogenation of precorrin-2 to yield sirohydrochlorin. Finally, it catalyzes the ferrochelation of sirohydrochlorin to yield siroheme.</text>
</comment>
<keyword evidence="11 14" id="KW-0511">Multifunctional enzyme</keyword>
<dbReference type="PROSITE" id="PS00840">
    <property type="entry name" value="SUMT_2"/>
    <property type="match status" value="1"/>
</dbReference>
<evidence type="ECO:0000259" key="18">
    <source>
        <dbReference type="Pfam" id="PF14824"/>
    </source>
</evidence>
<dbReference type="SUPFAM" id="SSF53790">
    <property type="entry name" value="Tetrapyrrole methylase"/>
    <property type="match status" value="1"/>
</dbReference>
<feature type="binding site" evidence="14">
    <location>
        <begin position="330"/>
        <end position="331"/>
    </location>
    <ligand>
        <name>S-adenosyl-L-methionine</name>
        <dbReference type="ChEBI" id="CHEBI:59789"/>
    </ligand>
</feature>
<dbReference type="PANTHER" id="PTHR45790:SF1">
    <property type="entry name" value="SIROHEME SYNTHASE"/>
    <property type="match status" value="1"/>
</dbReference>
<evidence type="ECO:0000256" key="13">
    <source>
        <dbReference type="ARBA" id="ARBA00047561"/>
    </source>
</evidence>
<comment type="pathway">
    <text evidence="12 14">Porphyrin-containing compound metabolism; siroheme biosynthesis; precorrin-2 from uroporphyrinogen III: step 1/1.</text>
</comment>
<dbReference type="EMBL" id="CP091511">
    <property type="protein sequence ID" value="UOO87947.1"/>
    <property type="molecule type" value="Genomic_DNA"/>
</dbReference>
<feature type="domain" description="Tetrapyrrole methylase" evidence="16">
    <location>
        <begin position="217"/>
        <end position="427"/>
    </location>
</feature>
<feature type="region of interest" description="Uroporphyrinogen-III C-methyltransferase" evidence="14">
    <location>
        <begin position="215"/>
        <end position="462"/>
    </location>
</feature>
<comment type="pathway">
    <text evidence="14">Porphyrin-containing compound metabolism; siroheme biosynthesis; siroheme from sirohydrochlorin: step 1/1.</text>
</comment>
<keyword evidence="4 14" id="KW-0489">Methyltransferase</keyword>
<evidence type="ECO:0000256" key="10">
    <source>
        <dbReference type="ARBA" id="ARBA00023244"/>
    </source>
</evidence>
<dbReference type="InterPro" id="IPR028281">
    <property type="entry name" value="Sirohaem_synthase_central"/>
</dbReference>
<feature type="binding site" evidence="14">
    <location>
        <position position="305"/>
    </location>
    <ligand>
        <name>S-adenosyl-L-methionine</name>
        <dbReference type="ChEBI" id="CHEBI:59789"/>
    </ligand>
</feature>
<dbReference type="Pfam" id="PF00590">
    <property type="entry name" value="TP_methylase"/>
    <property type="match status" value="1"/>
</dbReference>
<evidence type="ECO:0000259" key="17">
    <source>
        <dbReference type="Pfam" id="PF10414"/>
    </source>
</evidence>
<feature type="modified residue" description="Phosphoserine" evidence="14">
    <location>
        <position position="128"/>
    </location>
</feature>
<evidence type="ECO:0000256" key="8">
    <source>
        <dbReference type="ARBA" id="ARBA00023027"/>
    </source>
</evidence>
<dbReference type="SUPFAM" id="SSF51735">
    <property type="entry name" value="NAD(P)-binding Rossmann-fold domains"/>
    <property type="match status" value="1"/>
</dbReference>
<evidence type="ECO:0000256" key="6">
    <source>
        <dbReference type="ARBA" id="ARBA00022691"/>
    </source>
</evidence>
<evidence type="ECO:0000256" key="3">
    <source>
        <dbReference type="ARBA" id="ARBA00022573"/>
    </source>
</evidence>
<dbReference type="InterPro" id="IPR014777">
    <property type="entry name" value="4pyrrole_Mease_sub1"/>
</dbReference>
<dbReference type="Gene3D" id="1.10.8.210">
    <property type="entry name" value="Sirohaem synthase, dimerisation domain"/>
    <property type="match status" value="1"/>
</dbReference>
<dbReference type="InterPro" id="IPR050161">
    <property type="entry name" value="Siro_Cobalamin_biosynth"/>
</dbReference>
<dbReference type="InterPro" id="IPR037115">
    <property type="entry name" value="Sirohaem_synt_dimer_dom_sf"/>
</dbReference>
<organism evidence="19 20">
    <name type="scientific">Vitreoscilla massiliensis</name>
    <dbReference type="NCBI Taxonomy" id="1689272"/>
    <lineage>
        <taxon>Bacteria</taxon>
        <taxon>Pseudomonadati</taxon>
        <taxon>Pseudomonadota</taxon>
        <taxon>Betaproteobacteria</taxon>
        <taxon>Neisseriales</taxon>
        <taxon>Neisseriaceae</taxon>
        <taxon>Vitreoscilla</taxon>
    </lineage>
</organism>
<dbReference type="Proteomes" id="UP000832011">
    <property type="component" value="Chromosome"/>
</dbReference>
<dbReference type="InterPro" id="IPR000878">
    <property type="entry name" value="4pyrrol_Mease"/>
</dbReference>
<dbReference type="NCBIfam" id="NF004790">
    <property type="entry name" value="PRK06136.1"/>
    <property type="match status" value="1"/>
</dbReference>
<dbReference type="GO" id="GO:0051266">
    <property type="term" value="F:sirohydrochlorin ferrochelatase activity"/>
    <property type="evidence" value="ECO:0007669"/>
    <property type="project" value="UniProtKB-EC"/>
</dbReference>
<sequence>MDYYPMFARLQQRPVLVVGAGQVAERKVDSLLQSGALVRVVAQSLSPLLQQWCEDGRISYLGEEFHADMVGEVFLVIAATDDSALNQHVFQAAEAAHTLCNVVDDLNNCNFIVPAVVDRGALQVAISSGGKAPVLARIWRQKIESLLPQHLNAAAEIAGRWRSKVKQQVHNMGDRRRFWENLFHSRFDTLVAQGDVAAAEAELASQLHGQRSHTGEVVLVGAGPGDVGLLTLKGLQALQDADVVLYDALVSDDILHLIRKDAERISVGKRAGNHSVMQEKTNELLVQYAQQGKRVVRLKGGDPFVFGRGGEELQVLQAASIPYRVVPGITAALGATAYAGIPLTHRQFAQTATFITGHCQADGSDVDWPSLALSRHTLVVYMGTINAATIAAQLQQHGRSADTPVAVISNGTRANQQVSTGVLSDLATLAQNAPSPALLIIGEVVSLQAELNWFSAQELVCA</sequence>
<dbReference type="PANTHER" id="PTHR45790">
    <property type="entry name" value="SIROHEME SYNTHASE-RELATED"/>
    <property type="match status" value="1"/>
</dbReference>
<comment type="similarity">
    <text evidence="2 15">Belongs to the precorrin methyltransferase family.</text>
</comment>
<evidence type="ECO:0000256" key="12">
    <source>
        <dbReference type="ARBA" id="ARBA00025705"/>
    </source>
</evidence>
<dbReference type="Gene3D" id="3.40.1010.10">
    <property type="entry name" value="Cobalt-precorrin-4 Transmethylase, Domain 1"/>
    <property type="match status" value="1"/>
</dbReference>
<keyword evidence="14" id="KW-0597">Phosphoprotein</keyword>
<dbReference type="GO" id="GO:0032259">
    <property type="term" value="P:methylation"/>
    <property type="evidence" value="ECO:0007669"/>
    <property type="project" value="UniProtKB-KW"/>
</dbReference>
<comment type="pathway">
    <text evidence="14">Cofactor biosynthesis; adenosylcobalamin biosynthesis; sirohydrochlorin from precorrin-2: step 1/1.</text>
</comment>
<dbReference type="InterPro" id="IPR003043">
    <property type="entry name" value="Uropor_MeTrfase_CS"/>
</dbReference>
<feature type="binding site" evidence="14">
    <location>
        <position position="224"/>
    </location>
    <ligand>
        <name>S-adenosyl-L-methionine</name>
        <dbReference type="ChEBI" id="CHEBI:59789"/>
    </ligand>
</feature>
<dbReference type="NCBIfam" id="NF007922">
    <property type="entry name" value="PRK10637.1"/>
    <property type="match status" value="1"/>
</dbReference>
<keyword evidence="10 14" id="KW-0627">Porphyrin biosynthesis</keyword>
<evidence type="ECO:0000313" key="20">
    <source>
        <dbReference type="Proteomes" id="UP000832011"/>
    </source>
</evidence>
<dbReference type="SUPFAM" id="SSF75615">
    <property type="entry name" value="Siroheme synthase middle domains-like"/>
    <property type="match status" value="1"/>
</dbReference>
<comment type="catalytic activity">
    <reaction evidence="14">
        <text>siroheme + 2 H(+) = sirohydrochlorin + Fe(2+)</text>
        <dbReference type="Rhea" id="RHEA:24360"/>
        <dbReference type="ChEBI" id="CHEBI:15378"/>
        <dbReference type="ChEBI" id="CHEBI:29033"/>
        <dbReference type="ChEBI" id="CHEBI:58351"/>
        <dbReference type="ChEBI" id="CHEBI:60052"/>
        <dbReference type="EC" id="4.99.1.4"/>
    </reaction>
</comment>
<dbReference type="InterPro" id="IPR006366">
    <property type="entry name" value="CobA/CysG_C"/>
</dbReference>
<proteinExistence type="inferred from homology"/>
<evidence type="ECO:0000256" key="15">
    <source>
        <dbReference type="RuleBase" id="RU003960"/>
    </source>
</evidence>
<feature type="binding site" evidence="14">
    <location>
        <begin position="22"/>
        <end position="23"/>
    </location>
    <ligand>
        <name>NAD(+)</name>
        <dbReference type="ChEBI" id="CHEBI:57540"/>
    </ligand>
</feature>
<keyword evidence="9 14" id="KW-0456">Lyase</keyword>
<feature type="binding site" evidence="14">
    <location>
        <position position="382"/>
    </location>
    <ligand>
        <name>S-adenosyl-L-methionine</name>
        <dbReference type="ChEBI" id="CHEBI:59789"/>
    </ligand>
</feature>
<dbReference type="HAMAP" id="MF_01646">
    <property type="entry name" value="Siroheme_synth"/>
    <property type="match status" value="1"/>
</dbReference>
<comment type="similarity">
    <text evidence="14">In the C-terminal section; belongs to the precorrin methyltransferase family.</text>
</comment>
<keyword evidence="6 14" id="KW-0949">S-adenosyl-L-methionine</keyword>
<comment type="similarity">
    <text evidence="14">In the N-terminal section; belongs to the precorrin-2 dehydrogenase / sirohydrochlorin ferrochelatase family.</text>
</comment>
<gene>
    <name evidence="14 19" type="primary">cysG</name>
    <name evidence="19" type="ORF">LVJ82_10625</name>
</gene>
<keyword evidence="5 14" id="KW-0808">Transferase</keyword>
<dbReference type="Pfam" id="PF14824">
    <property type="entry name" value="Sirohm_synth_M"/>
    <property type="match status" value="1"/>
</dbReference>
<evidence type="ECO:0000256" key="11">
    <source>
        <dbReference type="ARBA" id="ARBA00023268"/>
    </source>
</evidence>
<keyword evidence="7 14" id="KW-0560">Oxidoreductase</keyword>
<feature type="binding site" evidence="14">
    <location>
        <position position="411"/>
    </location>
    <ligand>
        <name>S-adenosyl-L-methionine</name>
        <dbReference type="ChEBI" id="CHEBI:59789"/>
    </ligand>
</feature>
<evidence type="ECO:0000256" key="5">
    <source>
        <dbReference type="ARBA" id="ARBA00022679"/>
    </source>
</evidence>
<feature type="active site" description="Proton donor" evidence="14">
    <location>
        <position position="269"/>
    </location>
</feature>
<dbReference type="InterPro" id="IPR012409">
    <property type="entry name" value="Sirohaem_synth"/>
</dbReference>
<feature type="active site" description="Proton acceptor" evidence="14">
    <location>
        <position position="247"/>
    </location>
</feature>
<comment type="catalytic activity">
    <reaction evidence="14">
        <text>uroporphyrinogen III + 2 S-adenosyl-L-methionine = precorrin-2 + 2 S-adenosyl-L-homocysteine + H(+)</text>
        <dbReference type="Rhea" id="RHEA:32459"/>
        <dbReference type="ChEBI" id="CHEBI:15378"/>
        <dbReference type="ChEBI" id="CHEBI:57308"/>
        <dbReference type="ChEBI" id="CHEBI:57856"/>
        <dbReference type="ChEBI" id="CHEBI:58827"/>
        <dbReference type="ChEBI" id="CHEBI:59789"/>
        <dbReference type="EC" id="2.1.1.107"/>
    </reaction>
</comment>
<dbReference type="Pfam" id="PF10414">
    <property type="entry name" value="CysG_dimeriser"/>
    <property type="match status" value="1"/>
</dbReference>
<dbReference type="InterPro" id="IPR014776">
    <property type="entry name" value="4pyrrole_Mease_sub2"/>
</dbReference>
<evidence type="ECO:0000256" key="1">
    <source>
        <dbReference type="ARBA" id="ARBA00005010"/>
    </source>
</evidence>
<protein>
    <recommendedName>
        <fullName evidence="14">Siroheme synthase</fullName>
    </recommendedName>
    <domain>
        <recommendedName>
            <fullName evidence="14">Uroporphyrinogen-III C-methyltransferase</fullName>
            <shortName evidence="14">Urogen III methylase</shortName>
            <ecNumber evidence="14">2.1.1.107</ecNumber>
        </recommendedName>
        <alternativeName>
            <fullName evidence="14">SUMT</fullName>
        </alternativeName>
        <alternativeName>
            <fullName evidence="14">Uroporphyrinogen III methylase</fullName>
            <shortName evidence="14">UROM</shortName>
        </alternativeName>
    </domain>
    <domain>
        <recommendedName>
            <fullName evidence="14">Precorrin-2 dehydrogenase</fullName>
            <ecNumber evidence="14">1.3.1.76</ecNumber>
        </recommendedName>
    </domain>
    <domain>
        <recommendedName>
            <fullName evidence="14">Sirohydrochlorin ferrochelatase</fullName>
            <ecNumber evidence="14">4.99.1.4</ecNumber>
        </recommendedName>
    </domain>
</protein>
<evidence type="ECO:0000256" key="2">
    <source>
        <dbReference type="ARBA" id="ARBA00005879"/>
    </source>
</evidence>
<dbReference type="InterPro" id="IPR035996">
    <property type="entry name" value="4pyrrol_Methylase_sf"/>
</dbReference>
<name>A0ABY4DXB3_9NEIS</name>
<feature type="binding site" evidence="14">
    <location>
        <begin position="300"/>
        <end position="302"/>
    </location>
    <ligand>
        <name>S-adenosyl-L-methionine</name>
        <dbReference type="ChEBI" id="CHEBI:59789"/>
    </ligand>
</feature>
<dbReference type="InterPro" id="IPR036291">
    <property type="entry name" value="NAD(P)-bd_dom_sf"/>
</dbReference>
<dbReference type="InterPro" id="IPR006367">
    <property type="entry name" value="Sirohaem_synthase_N"/>
</dbReference>
<dbReference type="GO" id="GO:0004851">
    <property type="term" value="F:uroporphyrin-III C-methyltransferase activity"/>
    <property type="evidence" value="ECO:0007669"/>
    <property type="project" value="UniProtKB-EC"/>
</dbReference>
<dbReference type="NCBIfam" id="TIGR01469">
    <property type="entry name" value="cobA_cysG_Cterm"/>
    <property type="match status" value="1"/>
</dbReference>
<dbReference type="NCBIfam" id="TIGR01470">
    <property type="entry name" value="cysG_Nterm"/>
    <property type="match status" value="1"/>
</dbReference>
<keyword evidence="3 14" id="KW-0169">Cobalamin biosynthesis</keyword>
<comment type="pathway">
    <text evidence="14">Cofactor biosynthesis; adenosylcobalamin biosynthesis; precorrin-2 from uroporphyrinogen III: step 1/1.</text>
</comment>
<dbReference type="EC" id="2.1.1.107" evidence="14"/>
<feature type="region of interest" description="Precorrin-2 dehydrogenase / sirohydrochlorin ferrochelatase" evidence="14">
    <location>
        <begin position="1"/>
        <end position="203"/>
    </location>
</feature>
<evidence type="ECO:0000313" key="19">
    <source>
        <dbReference type="EMBL" id="UOO87947.1"/>
    </source>
</evidence>
<keyword evidence="8 14" id="KW-0520">NAD</keyword>
<dbReference type="Pfam" id="PF13241">
    <property type="entry name" value="NAD_binding_7"/>
    <property type="match status" value="1"/>
</dbReference>
<evidence type="ECO:0000256" key="9">
    <source>
        <dbReference type="ARBA" id="ARBA00023239"/>
    </source>
</evidence>
<dbReference type="Gene3D" id="3.30.950.10">
    <property type="entry name" value="Methyltransferase, Cobalt-precorrin-4 Transmethylase, Domain 2"/>
    <property type="match status" value="1"/>
</dbReference>
<reference evidence="19 20" key="1">
    <citation type="journal article" date="2022" name="Res Sq">
        <title>Evolution of multicellular longitudinally dividing oral cavity symbionts (Neisseriaceae).</title>
        <authorList>
            <person name="Nyongesa S."/>
            <person name="Weber P."/>
            <person name="Bernet E."/>
            <person name="Pullido F."/>
            <person name="Nieckarz M."/>
            <person name="Delaby M."/>
            <person name="Nieves C."/>
            <person name="Viehboeck T."/>
            <person name="Krause N."/>
            <person name="Rivera-Millot A."/>
            <person name="Nakamura A."/>
            <person name="Vischer N."/>
            <person name="VanNieuwenhze M."/>
            <person name="Brun Y."/>
            <person name="Cava F."/>
            <person name="Bulgheresi S."/>
            <person name="Veyrier F."/>
        </authorList>
    </citation>
    <scope>NUCLEOTIDE SEQUENCE [LARGE SCALE GENOMIC DNA]</scope>
    <source>
        <strain evidence="19 20">SN4</strain>
    </source>
</reference>
<comment type="catalytic activity">
    <reaction evidence="13 14">
        <text>precorrin-2 + NAD(+) = sirohydrochlorin + NADH + 2 H(+)</text>
        <dbReference type="Rhea" id="RHEA:15613"/>
        <dbReference type="ChEBI" id="CHEBI:15378"/>
        <dbReference type="ChEBI" id="CHEBI:57540"/>
        <dbReference type="ChEBI" id="CHEBI:57945"/>
        <dbReference type="ChEBI" id="CHEBI:58351"/>
        <dbReference type="ChEBI" id="CHEBI:58827"/>
        <dbReference type="EC" id="1.3.1.76"/>
    </reaction>
</comment>
<evidence type="ECO:0000256" key="4">
    <source>
        <dbReference type="ARBA" id="ARBA00022603"/>
    </source>
</evidence>
<keyword evidence="20" id="KW-1185">Reference proteome</keyword>
<feature type="binding site" evidence="14">
    <location>
        <begin position="43"/>
        <end position="44"/>
    </location>
    <ligand>
        <name>NAD(+)</name>
        <dbReference type="ChEBI" id="CHEBI:57540"/>
    </ligand>
</feature>
<dbReference type="PIRSF" id="PIRSF036426">
    <property type="entry name" value="Sirohaem_synth"/>
    <property type="match status" value="1"/>
</dbReference>
<dbReference type="PROSITE" id="PS00839">
    <property type="entry name" value="SUMT_1"/>
    <property type="match status" value="1"/>
</dbReference>
<dbReference type="GO" id="GO:0043115">
    <property type="term" value="F:precorrin-2 dehydrogenase activity"/>
    <property type="evidence" value="ECO:0007669"/>
    <property type="project" value="UniProtKB-EC"/>
</dbReference>
<accession>A0ABY4DXB3</accession>
<evidence type="ECO:0000256" key="14">
    <source>
        <dbReference type="HAMAP-Rule" id="MF_01646"/>
    </source>
</evidence>
<dbReference type="RefSeq" id="WP_058356614.1">
    <property type="nucleotide sequence ID" value="NZ_CABKVG010000009.1"/>
</dbReference>
<dbReference type="EC" id="1.3.1.76" evidence="14"/>
<comment type="pathway">
    <text evidence="1 14">Porphyrin-containing compound metabolism; siroheme biosynthesis; sirohydrochlorin from precorrin-2: step 1/1.</text>
</comment>